<feature type="compositionally biased region" description="Acidic residues" evidence="1">
    <location>
        <begin position="185"/>
        <end position="201"/>
    </location>
</feature>
<feature type="region of interest" description="Disordered" evidence="1">
    <location>
        <begin position="728"/>
        <end position="801"/>
    </location>
</feature>
<dbReference type="EMBL" id="JBANRG010000004">
    <property type="protein sequence ID" value="KAK7466960.1"/>
    <property type="molecule type" value="Genomic_DNA"/>
</dbReference>
<feature type="compositionally biased region" description="Basic residues" evidence="1">
    <location>
        <begin position="792"/>
        <end position="801"/>
    </location>
</feature>
<name>A0ABR1JTI2_9AGAR</name>
<feature type="region of interest" description="Disordered" evidence="1">
    <location>
        <begin position="222"/>
        <end position="358"/>
    </location>
</feature>
<dbReference type="Pfam" id="PF25318">
    <property type="entry name" value="WHD_GDS1"/>
    <property type="match status" value="1"/>
</dbReference>
<feature type="compositionally biased region" description="Basic and acidic residues" evidence="1">
    <location>
        <begin position="175"/>
        <end position="184"/>
    </location>
</feature>
<evidence type="ECO:0000256" key="1">
    <source>
        <dbReference type="SAM" id="MobiDB-lite"/>
    </source>
</evidence>
<evidence type="ECO:0000313" key="4">
    <source>
        <dbReference type="Proteomes" id="UP001498398"/>
    </source>
</evidence>
<feature type="compositionally biased region" description="Acidic residues" evidence="1">
    <location>
        <begin position="302"/>
        <end position="333"/>
    </location>
</feature>
<evidence type="ECO:0000259" key="2">
    <source>
        <dbReference type="Pfam" id="PF25318"/>
    </source>
</evidence>
<feature type="compositionally biased region" description="Pro residues" evidence="1">
    <location>
        <begin position="735"/>
        <end position="765"/>
    </location>
</feature>
<protein>
    <recommendedName>
        <fullName evidence="2">GDS1 winged helix domain-containing protein</fullName>
    </recommendedName>
</protein>
<comment type="caution">
    <text evidence="3">The sequence shown here is derived from an EMBL/GenBank/DDBJ whole genome shotgun (WGS) entry which is preliminary data.</text>
</comment>
<reference evidence="3 4" key="1">
    <citation type="submission" date="2024-01" db="EMBL/GenBank/DDBJ databases">
        <title>A draft genome for the cacao thread blight pathogen Marasmiellus scandens.</title>
        <authorList>
            <person name="Baruah I.K."/>
            <person name="Leung J."/>
            <person name="Bukari Y."/>
            <person name="Amoako-Attah I."/>
            <person name="Meinhardt L.W."/>
            <person name="Bailey B.A."/>
            <person name="Cohen S.P."/>
        </authorList>
    </citation>
    <scope>NUCLEOTIDE SEQUENCE [LARGE SCALE GENOMIC DNA]</scope>
    <source>
        <strain evidence="3 4">GH-19</strain>
    </source>
</reference>
<evidence type="ECO:0000313" key="3">
    <source>
        <dbReference type="EMBL" id="KAK7466960.1"/>
    </source>
</evidence>
<feature type="region of interest" description="Disordered" evidence="1">
    <location>
        <begin position="172"/>
        <end position="208"/>
    </location>
</feature>
<sequence length="801" mass="87848">MRTPQRLPEQLLHPQPLFHPDDANSKVFHAIRRALLSEDNRAMTVKDLSDLAMAHGLVCQNGSAASQAVTSYLRAHSHRCELEQDQPLLLKHTLSGSSSDDNLLPALYSRSGGSRLEAGPSRSTNFRRGTTVWYLSRATGAACPFARAGIRLSDYTQPSQFCGHKRKRRSLRTLHRSDEPLSDRDSEEYDSSTDTDTDDDAPPPKQRLTLKLPTLAQLKSRYNTSPDSCLSRPSILIPPYPPSTDFPSHPSLRRSPSVPCSVASGASPPPESDEEPLYISDIDMEEQIDDEDEDDRVPVQMFDEDDDQDQDVEDEDDDDENGFSSDFDPEDGESPGPRSPSAPPLQSVSVKEEPTDVQGILDQWEDVLDADLHTAKFGTFELPELTSIKQDHPLSDFDWEWDTNHKEWSSSPSASSSPPIKQEEEPTLSLSFSGPSFSTWRQPDLSSPLSPTSLFPDEPVHDYSTVRSKAPSAADVALTQSLTSLIHELSVSSPTVSQPLPISCVSPSDTRIKKGEQTDPSVVIVKTCEPCMPEICATQVEGIPVYQTSLGQYILLRRIDTDFVNLSPILTYARSPHPVLTTIPGAAVVTKGSPHVQGMWVPLPAARAYVKDHPLRAPQEAVSVDLFLSDSLVERFPSALRDFVFGERQANLTGQFGKSFGESDRAATPAALAMSAMSLASRATDDDNSASRYQLSSLAPLSLSPTLPPPLSATEEKIFDELCVNLEWENDNPDPAGPPTFDSPPSSPLSSCPPSPEIPPVPLPLPSHARTRSTETNKPLRRSRRVAEAKTARTRTRSTRA</sequence>
<feature type="compositionally biased region" description="Acidic residues" evidence="1">
    <location>
        <begin position="271"/>
        <end position="295"/>
    </location>
</feature>
<gene>
    <name evidence="3" type="ORF">VKT23_004024</name>
</gene>
<accession>A0ABR1JTI2</accession>
<proteinExistence type="predicted"/>
<organism evidence="3 4">
    <name type="scientific">Marasmiellus scandens</name>
    <dbReference type="NCBI Taxonomy" id="2682957"/>
    <lineage>
        <taxon>Eukaryota</taxon>
        <taxon>Fungi</taxon>
        <taxon>Dikarya</taxon>
        <taxon>Basidiomycota</taxon>
        <taxon>Agaricomycotina</taxon>
        <taxon>Agaricomycetes</taxon>
        <taxon>Agaricomycetidae</taxon>
        <taxon>Agaricales</taxon>
        <taxon>Marasmiineae</taxon>
        <taxon>Omphalotaceae</taxon>
        <taxon>Marasmiellus</taxon>
    </lineage>
</organism>
<dbReference type="SUPFAM" id="SSF54616">
    <property type="entry name" value="DNA-binding domain of Mlu1-box binding protein MBP1"/>
    <property type="match status" value="1"/>
</dbReference>
<keyword evidence="4" id="KW-1185">Reference proteome</keyword>
<dbReference type="Gene3D" id="3.10.260.10">
    <property type="entry name" value="Transcription regulator HTH, APSES-type DNA-binding domain"/>
    <property type="match status" value="1"/>
</dbReference>
<feature type="compositionally biased region" description="Low complexity" evidence="1">
    <location>
        <begin position="409"/>
        <end position="419"/>
    </location>
</feature>
<feature type="region of interest" description="Disordered" evidence="1">
    <location>
        <begin position="101"/>
        <end position="123"/>
    </location>
</feature>
<dbReference type="InterPro" id="IPR057511">
    <property type="entry name" value="WH_GDS1"/>
</dbReference>
<dbReference type="InterPro" id="IPR036887">
    <property type="entry name" value="HTH_APSES_sf"/>
</dbReference>
<feature type="domain" description="GDS1 winged helix" evidence="2">
    <location>
        <begin position="19"/>
        <end position="93"/>
    </location>
</feature>
<dbReference type="Proteomes" id="UP001498398">
    <property type="component" value="Unassembled WGS sequence"/>
</dbReference>
<feature type="region of interest" description="Disordered" evidence="1">
    <location>
        <begin position="405"/>
        <end position="433"/>
    </location>
</feature>